<feature type="signal peptide" evidence="1">
    <location>
        <begin position="1"/>
        <end position="19"/>
    </location>
</feature>
<reference evidence="2 3" key="1">
    <citation type="submission" date="2019-02" db="EMBL/GenBank/DDBJ databases">
        <title>Deep-cultivation of Planctomycetes and their phenomic and genomic characterization uncovers novel biology.</title>
        <authorList>
            <person name="Wiegand S."/>
            <person name="Jogler M."/>
            <person name="Boedeker C."/>
            <person name="Pinto D."/>
            <person name="Vollmers J."/>
            <person name="Rivas-Marin E."/>
            <person name="Kohn T."/>
            <person name="Peeters S.H."/>
            <person name="Heuer A."/>
            <person name="Rast P."/>
            <person name="Oberbeckmann S."/>
            <person name="Bunk B."/>
            <person name="Jeske O."/>
            <person name="Meyerdierks A."/>
            <person name="Storesund J.E."/>
            <person name="Kallscheuer N."/>
            <person name="Luecker S."/>
            <person name="Lage O.M."/>
            <person name="Pohl T."/>
            <person name="Merkel B.J."/>
            <person name="Hornburger P."/>
            <person name="Mueller R.-W."/>
            <person name="Bruemmer F."/>
            <person name="Labrenz M."/>
            <person name="Spormann A.M."/>
            <person name="Op den Camp H."/>
            <person name="Overmann J."/>
            <person name="Amann R."/>
            <person name="Jetten M.S.M."/>
            <person name="Mascher T."/>
            <person name="Medema M.H."/>
            <person name="Devos D.P."/>
            <person name="Kaster A.-K."/>
            <person name="Ovreas L."/>
            <person name="Rohde M."/>
            <person name="Galperin M.Y."/>
            <person name="Jogler C."/>
        </authorList>
    </citation>
    <scope>NUCLEOTIDE SEQUENCE [LARGE SCALE GENOMIC DNA]</scope>
    <source>
        <strain evidence="2 3">ETA_A1</strain>
    </source>
</reference>
<protein>
    <submittedName>
        <fullName evidence="2">Uncharacterized protein</fullName>
    </submittedName>
</protein>
<keyword evidence="1" id="KW-0732">Signal</keyword>
<organism evidence="2 3">
    <name type="scientific">Urbifossiella limnaea</name>
    <dbReference type="NCBI Taxonomy" id="2528023"/>
    <lineage>
        <taxon>Bacteria</taxon>
        <taxon>Pseudomonadati</taxon>
        <taxon>Planctomycetota</taxon>
        <taxon>Planctomycetia</taxon>
        <taxon>Gemmatales</taxon>
        <taxon>Gemmataceae</taxon>
        <taxon>Urbifossiella</taxon>
    </lineage>
</organism>
<keyword evidence="3" id="KW-1185">Reference proteome</keyword>
<dbReference type="Proteomes" id="UP000319576">
    <property type="component" value="Chromosome"/>
</dbReference>
<gene>
    <name evidence="2" type="ORF">ETAA1_35600</name>
</gene>
<feature type="chain" id="PRO_5022036131" evidence="1">
    <location>
        <begin position="20"/>
        <end position="410"/>
    </location>
</feature>
<proteinExistence type="predicted"/>
<evidence type="ECO:0000256" key="1">
    <source>
        <dbReference type="SAM" id="SignalP"/>
    </source>
</evidence>
<dbReference type="AlphaFoldDB" id="A0A517XVP8"/>
<dbReference type="KEGG" id="uli:ETAA1_35600"/>
<evidence type="ECO:0000313" key="3">
    <source>
        <dbReference type="Proteomes" id="UP000319576"/>
    </source>
</evidence>
<dbReference type="OrthoDB" id="278035at2"/>
<accession>A0A517XVP8</accession>
<name>A0A517XVP8_9BACT</name>
<sequence precursor="true">MFRLLAGPPLLLVAAAAAAQPKAEAAPAPAPQNVRKLTTTPAAAPVPALRLTLRAKPTDRVPGNAALDYYRASLLVPDWPRDPKESEKHHAKLDGWEATPLDKLPVAEVTAYLDTFAGGFEVLDAAARRDAVDWQQGVPVRLDRIGDLLRDTGKLREIARLNGFRVRRDLANDDFDAATRDLRSGFRLSKAVGEGSTTLQLLIGIALGSITVGQADQLVGRPGSPNLYWALADLPRPLIDPRPALDGETVFFEEHVRKTFLAGKDSADLCRAVREDQYKAFRLPYPRATAELAKARARAEALKKERPDAVVSVFALTVPAIEKVYHSHARLDRRLDALTAVEAVRLHAAANKGTPPAALADITAVPVPNDPFTGRPFEYTARADGFTLTAPEVEGGSPGNGVRYEVTFRR</sequence>
<dbReference type="EMBL" id="CP036273">
    <property type="protein sequence ID" value="QDU21590.1"/>
    <property type="molecule type" value="Genomic_DNA"/>
</dbReference>
<dbReference type="RefSeq" id="WP_145240646.1">
    <property type="nucleotide sequence ID" value="NZ_CP036273.1"/>
</dbReference>
<evidence type="ECO:0000313" key="2">
    <source>
        <dbReference type="EMBL" id="QDU21590.1"/>
    </source>
</evidence>